<organism evidence="2 3">
    <name type="scientific">Cylicocyclus nassatus</name>
    <name type="common">Nematode worm</name>
    <dbReference type="NCBI Taxonomy" id="53992"/>
    <lineage>
        <taxon>Eukaryota</taxon>
        <taxon>Metazoa</taxon>
        <taxon>Ecdysozoa</taxon>
        <taxon>Nematoda</taxon>
        <taxon>Chromadorea</taxon>
        <taxon>Rhabditida</taxon>
        <taxon>Rhabditina</taxon>
        <taxon>Rhabditomorpha</taxon>
        <taxon>Strongyloidea</taxon>
        <taxon>Strongylidae</taxon>
        <taxon>Cylicocyclus</taxon>
    </lineage>
</organism>
<dbReference type="EMBL" id="CATQJL010000112">
    <property type="protein sequence ID" value="CAJ0594655.1"/>
    <property type="molecule type" value="Genomic_DNA"/>
</dbReference>
<reference evidence="2" key="1">
    <citation type="submission" date="2023-07" db="EMBL/GenBank/DDBJ databases">
        <authorList>
            <consortium name="CYATHOMIX"/>
        </authorList>
    </citation>
    <scope>NUCLEOTIDE SEQUENCE</scope>
    <source>
        <strain evidence="2">N/A</strain>
    </source>
</reference>
<accession>A0AA36GM81</accession>
<keyword evidence="3" id="KW-1185">Reference proteome</keyword>
<proteinExistence type="predicted"/>
<evidence type="ECO:0000313" key="3">
    <source>
        <dbReference type="Proteomes" id="UP001176961"/>
    </source>
</evidence>
<dbReference type="AlphaFoldDB" id="A0AA36GM81"/>
<sequence length="105" mass="11432">MPKSRVFVVLSSALCTAYFSKYSFQALHVSSTRMRIFNLTFLLLTILVILSAVDVGECGILDKIRGIFENLPNIANGARDIVRAIGNIRRGNGAPAPEPVPQDGK</sequence>
<gene>
    <name evidence="2" type="ORF">CYNAS_LOCUS6638</name>
</gene>
<protein>
    <submittedName>
        <fullName evidence="2">Uncharacterized protein</fullName>
    </submittedName>
</protein>
<keyword evidence="1" id="KW-0472">Membrane</keyword>
<evidence type="ECO:0000313" key="2">
    <source>
        <dbReference type="EMBL" id="CAJ0594655.1"/>
    </source>
</evidence>
<name>A0AA36GM81_CYLNA</name>
<dbReference type="Proteomes" id="UP001176961">
    <property type="component" value="Unassembled WGS sequence"/>
</dbReference>
<keyword evidence="1" id="KW-1133">Transmembrane helix</keyword>
<feature type="transmembrane region" description="Helical" evidence="1">
    <location>
        <begin position="36"/>
        <end position="55"/>
    </location>
</feature>
<comment type="caution">
    <text evidence="2">The sequence shown here is derived from an EMBL/GenBank/DDBJ whole genome shotgun (WGS) entry which is preliminary data.</text>
</comment>
<keyword evidence="1" id="KW-0812">Transmembrane</keyword>
<evidence type="ECO:0000256" key="1">
    <source>
        <dbReference type="SAM" id="Phobius"/>
    </source>
</evidence>